<organism evidence="11">
    <name type="scientific">Enterobius vermicularis</name>
    <name type="common">Human pinworm</name>
    <dbReference type="NCBI Taxonomy" id="51028"/>
    <lineage>
        <taxon>Eukaryota</taxon>
        <taxon>Metazoa</taxon>
        <taxon>Ecdysozoa</taxon>
        <taxon>Nematoda</taxon>
        <taxon>Chromadorea</taxon>
        <taxon>Rhabditida</taxon>
        <taxon>Spirurina</taxon>
        <taxon>Oxyuridomorpha</taxon>
        <taxon>Oxyuroidea</taxon>
        <taxon>Oxyuridae</taxon>
        <taxon>Enterobius</taxon>
    </lineage>
</organism>
<feature type="domain" description="Cytochrome b561" evidence="8">
    <location>
        <begin position="1"/>
        <end position="175"/>
    </location>
</feature>
<feature type="transmembrane region" description="Helical" evidence="7">
    <location>
        <begin position="71"/>
        <end position="90"/>
    </location>
</feature>
<dbReference type="Gene3D" id="1.20.120.1770">
    <property type="match status" value="1"/>
</dbReference>
<dbReference type="InterPro" id="IPR006593">
    <property type="entry name" value="Cyt_b561/ferric_Rdtase_TM"/>
</dbReference>
<dbReference type="PROSITE" id="PS50939">
    <property type="entry name" value="CYTOCHROME_B561"/>
    <property type="match status" value="1"/>
</dbReference>
<evidence type="ECO:0000313" key="11">
    <source>
        <dbReference type="WBParaSite" id="EVEC_0001283301-mRNA-1"/>
    </source>
</evidence>
<reference evidence="11" key="1">
    <citation type="submission" date="2017-02" db="UniProtKB">
        <authorList>
            <consortium name="WormBaseParasite"/>
        </authorList>
    </citation>
    <scope>IDENTIFICATION</scope>
</reference>
<evidence type="ECO:0000256" key="6">
    <source>
        <dbReference type="ARBA" id="ARBA00023136"/>
    </source>
</evidence>
<keyword evidence="3 7" id="KW-0812">Transmembrane</keyword>
<keyword evidence="6 7" id="KW-0472">Membrane</keyword>
<dbReference type="SMART" id="SM00665">
    <property type="entry name" value="B561"/>
    <property type="match status" value="1"/>
</dbReference>
<evidence type="ECO:0000256" key="7">
    <source>
        <dbReference type="SAM" id="Phobius"/>
    </source>
</evidence>
<dbReference type="STRING" id="51028.A0A0N4VPA5"/>
<evidence type="ECO:0000256" key="3">
    <source>
        <dbReference type="ARBA" id="ARBA00022692"/>
    </source>
</evidence>
<feature type="transmembrane region" description="Helical" evidence="7">
    <location>
        <begin position="184"/>
        <end position="209"/>
    </location>
</feature>
<feature type="transmembrane region" description="Helical" evidence="7">
    <location>
        <begin position="40"/>
        <end position="59"/>
    </location>
</feature>
<keyword evidence="2" id="KW-0813">Transport</keyword>
<dbReference type="AlphaFoldDB" id="A0A0N4VPA5"/>
<evidence type="ECO:0000259" key="8">
    <source>
        <dbReference type="PROSITE" id="PS50939"/>
    </source>
</evidence>
<evidence type="ECO:0000313" key="9">
    <source>
        <dbReference type="EMBL" id="VDD97250.1"/>
    </source>
</evidence>
<keyword evidence="4" id="KW-0249">Electron transport</keyword>
<reference evidence="9 10" key="2">
    <citation type="submission" date="2018-10" db="EMBL/GenBank/DDBJ databases">
        <authorList>
            <consortium name="Pathogen Informatics"/>
        </authorList>
    </citation>
    <scope>NUCLEOTIDE SEQUENCE [LARGE SCALE GENOMIC DNA]</scope>
</reference>
<sequence>MFLSWMIFISPASIIARYMRDHWSNTKICGLMLWFHLHRTLNTVGTALMVSGFALLVVCRATFKNTTYSRKWGSIHSILGLLACLLAWIQPLNAVFRCEPTNRFRSIFNMIHRLLALFAWVLAGELFNPSKMTASEILKINLLPHSDKGLWFSNFFNGKHFTAACTMIAVKWFKRRFTNPNAALGLYILFIASFGLTIIVNEVTFFVSFSDLLK</sequence>
<dbReference type="OrthoDB" id="2419613at2759"/>
<accession>A0A0N4VPA5</accession>
<evidence type="ECO:0000256" key="4">
    <source>
        <dbReference type="ARBA" id="ARBA00022982"/>
    </source>
</evidence>
<dbReference type="Proteomes" id="UP000274131">
    <property type="component" value="Unassembled WGS sequence"/>
</dbReference>
<evidence type="ECO:0000256" key="1">
    <source>
        <dbReference type="ARBA" id="ARBA00004370"/>
    </source>
</evidence>
<evidence type="ECO:0000256" key="2">
    <source>
        <dbReference type="ARBA" id="ARBA00022448"/>
    </source>
</evidence>
<protein>
    <submittedName>
        <fullName evidence="11">Cytochrome b561 domain-containing protein</fullName>
    </submittedName>
</protein>
<evidence type="ECO:0000313" key="10">
    <source>
        <dbReference type="Proteomes" id="UP000274131"/>
    </source>
</evidence>
<proteinExistence type="predicted"/>
<keyword evidence="5 7" id="KW-1133">Transmembrane helix</keyword>
<name>A0A0N4VPA5_ENTVE</name>
<evidence type="ECO:0000256" key="5">
    <source>
        <dbReference type="ARBA" id="ARBA00022989"/>
    </source>
</evidence>
<gene>
    <name evidence="9" type="ORF">EVEC_LOCUS12001</name>
</gene>
<keyword evidence="10" id="KW-1185">Reference proteome</keyword>
<feature type="transmembrane region" description="Helical" evidence="7">
    <location>
        <begin position="110"/>
        <end position="127"/>
    </location>
</feature>
<dbReference type="EMBL" id="UXUI01013200">
    <property type="protein sequence ID" value="VDD97250.1"/>
    <property type="molecule type" value="Genomic_DNA"/>
</dbReference>
<dbReference type="GO" id="GO:0016020">
    <property type="term" value="C:membrane"/>
    <property type="evidence" value="ECO:0007669"/>
    <property type="project" value="UniProtKB-SubCell"/>
</dbReference>
<dbReference type="WBParaSite" id="EVEC_0001283301-mRNA-1">
    <property type="protein sequence ID" value="EVEC_0001283301-mRNA-1"/>
    <property type="gene ID" value="EVEC_0001283301"/>
</dbReference>
<comment type="subcellular location">
    <subcellularLocation>
        <location evidence="1">Membrane</location>
    </subcellularLocation>
</comment>
<dbReference type="CDD" id="cd08760">
    <property type="entry name" value="Cyt_b561_FRRS1_like"/>
    <property type="match status" value="1"/>
</dbReference>